<name>A0A7W7K315_9SPHN</name>
<dbReference type="InterPro" id="IPR036942">
    <property type="entry name" value="Beta-barrel_TonB_sf"/>
</dbReference>
<evidence type="ECO:0000256" key="11">
    <source>
        <dbReference type="PROSITE-ProRule" id="PRU01360"/>
    </source>
</evidence>
<keyword evidence="3 11" id="KW-1134">Transmembrane beta strand</keyword>
<dbReference type="PANTHER" id="PTHR32552">
    <property type="entry name" value="FERRICHROME IRON RECEPTOR-RELATED"/>
    <property type="match status" value="1"/>
</dbReference>
<dbReference type="PROSITE" id="PS52016">
    <property type="entry name" value="TONB_DEPENDENT_REC_3"/>
    <property type="match status" value="1"/>
</dbReference>
<evidence type="ECO:0000256" key="10">
    <source>
        <dbReference type="ARBA" id="ARBA00023237"/>
    </source>
</evidence>
<dbReference type="RefSeq" id="WP_184168562.1">
    <property type="nucleotide sequence ID" value="NZ_JACHLN010000003.1"/>
</dbReference>
<keyword evidence="13" id="KW-0732">Signal</keyword>
<evidence type="ECO:0000256" key="8">
    <source>
        <dbReference type="ARBA" id="ARBA00023077"/>
    </source>
</evidence>
<evidence type="ECO:0000256" key="9">
    <source>
        <dbReference type="ARBA" id="ARBA00023136"/>
    </source>
</evidence>
<evidence type="ECO:0000256" key="7">
    <source>
        <dbReference type="ARBA" id="ARBA00023065"/>
    </source>
</evidence>
<evidence type="ECO:0000259" key="15">
    <source>
        <dbReference type="Pfam" id="PF07715"/>
    </source>
</evidence>
<evidence type="ECO:0000313" key="16">
    <source>
        <dbReference type="EMBL" id="MBB4840053.1"/>
    </source>
</evidence>
<feature type="signal peptide" evidence="13">
    <location>
        <begin position="1"/>
        <end position="27"/>
    </location>
</feature>
<dbReference type="AlphaFoldDB" id="A0A7W7K315"/>
<keyword evidence="9 11" id="KW-0472">Membrane</keyword>
<dbReference type="Proteomes" id="UP000575241">
    <property type="component" value="Unassembled WGS sequence"/>
</dbReference>
<keyword evidence="16" id="KW-0675">Receptor</keyword>
<keyword evidence="8 12" id="KW-0798">TonB box</keyword>
<evidence type="ECO:0000256" key="3">
    <source>
        <dbReference type="ARBA" id="ARBA00022452"/>
    </source>
</evidence>
<dbReference type="SUPFAM" id="SSF56935">
    <property type="entry name" value="Porins"/>
    <property type="match status" value="1"/>
</dbReference>
<evidence type="ECO:0000256" key="5">
    <source>
        <dbReference type="ARBA" id="ARBA00022692"/>
    </source>
</evidence>
<protein>
    <submittedName>
        <fullName evidence="16">Iron complex outermembrane receptor protein</fullName>
    </submittedName>
</protein>
<evidence type="ECO:0000259" key="14">
    <source>
        <dbReference type="Pfam" id="PF00593"/>
    </source>
</evidence>
<keyword evidence="17" id="KW-1185">Reference proteome</keyword>
<keyword evidence="10 11" id="KW-0998">Cell outer membrane</keyword>
<dbReference type="Pfam" id="PF00593">
    <property type="entry name" value="TonB_dep_Rec_b-barrel"/>
    <property type="match status" value="1"/>
</dbReference>
<comment type="similarity">
    <text evidence="11 12">Belongs to the TonB-dependent receptor family.</text>
</comment>
<evidence type="ECO:0000256" key="2">
    <source>
        <dbReference type="ARBA" id="ARBA00022448"/>
    </source>
</evidence>
<dbReference type="InterPro" id="IPR012910">
    <property type="entry name" value="Plug_dom"/>
</dbReference>
<evidence type="ECO:0000313" key="17">
    <source>
        <dbReference type="Proteomes" id="UP000575241"/>
    </source>
</evidence>
<keyword evidence="4" id="KW-0410">Iron transport</keyword>
<reference evidence="16 17" key="1">
    <citation type="submission" date="2020-08" db="EMBL/GenBank/DDBJ databases">
        <title>Functional genomics of gut bacteria from endangered species of beetles.</title>
        <authorList>
            <person name="Carlos-Shanley C."/>
        </authorList>
    </citation>
    <scope>NUCLEOTIDE SEQUENCE [LARGE SCALE GENOMIC DNA]</scope>
    <source>
        <strain evidence="16 17">S00224</strain>
    </source>
</reference>
<feature type="chain" id="PRO_5030920411" evidence="13">
    <location>
        <begin position="28"/>
        <end position="772"/>
    </location>
</feature>
<dbReference type="InterPro" id="IPR039426">
    <property type="entry name" value="TonB-dep_rcpt-like"/>
</dbReference>
<feature type="domain" description="TonB-dependent receptor plug" evidence="15">
    <location>
        <begin position="55"/>
        <end position="166"/>
    </location>
</feature>
<dbReference type="Gene3D" id="2.40.170.20">
    <property type="entry name" value="TonB-dependent receptor, beta-barrel domain"/>
    <property type="match status" value="1"/>
</dbReference>
<keyword evidence="5 11" id="KW-0812">Transmembrane</keyword>
<evidence type="ECO:0000256" key="13">
    <source>
        <dbReference type="SAM" id="SignalP"/>
    </source>
</evidence>
<keyword evidence="2 11" id="KW-0813">Transport</keyword>
<sequence length="772" mass="84194">MKTGITKSALFLGAAFGALVLGGTAQAQDATAPAAVEDEATTEIVVTAERRPETLQNTPVSVAVIGGQDARDFTAAGDDTLLSLSGKVPSFYAETTTGRIFPRFYIRGLGNIDFYLGASQPVSIIQDDVVLEHVVLKSNPVYDLDHVEVLRGPQGSLFGRNTTAGIVKFDTVRPTLDRFDARGTASYGSYGSVSLDAGIGGPLADNVAIRVSGLFQHRDDYVDNAYAGPSADGTKTPRKNAMGGFDERDVRVQLLVEPTENWTSLFSAHMRNYNGTSTLFLRQALKKGSNDVSNVSRTTVRFDEAMDNPQDYDTYGMSWNNSFDLGGVTLTSITAYETSSGYSRGDTDGGAAADFPVGGVANGYGQSMGRLADLDQWTQEVRLASNGDGPFKWQIGGMYFDSRDITEFYQRAWFLNTAARNPNNWVRLHDVNTSWALFGQASYQVTPKFRLTAGVRVTEDTKTTDLLKTADTAAGAVTYPGRRHVRMSDTQPSWDVSALYEVSDDLSLYARVARGFRGPTIQGRSAVFNSDFTTANSETIVSYEGGFKSSLFDNRVRFNLTGFYYTVDDIQLNGNDSNGNGVLFNADKAEAYGVEADLTLRPVRNFTLTAGASWLHSEIKDKRVYAQACALNGVLVCTVKDPYVTRTVFGANAYFAQIDGNPLPNAPEYNLNLTARYDVPVSDSGKFFISTDWNLQGYTNYVLYKTDEFYSDGNFEGGLKLGYQGGNGTWEIAAFARNITNEKNLKGVIENYMAAVLNEPRVIGISLTGRTR</sequence>
<keyword evidence="7" id="KW-0406">Ion transport</keyword>
<evidence type="ECO:0000256" key="12">
    <source>
        <dbReference type="RuleBase" id="RU003357"/>
    </source>
</evidence>
<comment type="caution">
    <text evidence="16">The sequence shown here is derived from an EMBL/GenBank/DDBJ whole genome shotgun (WGS) entry which is preliminary data.</text>
</comment>
<evidence type="ECO:0000256" key="4">
    <source>
        <dbReference type="ARBA" id="ARBA00022496"/>
    </source>
</evidence>
<gene>
    <name evidence="16" type="ORF">HNP52_003145</name>
</gene>
<dbReference type="EMBL" id="JACHLN010000003">
    <property type="protein sequence ID" value="MBB4840053.1"/>
    <property type="molecule type" value="Genomic_DNA"/>
</dbReference>
<keyword evidence="6" id="KW-0408">Iron</keyword>
<dbReference type="GO" id="GO:0009279">
    <property type="term" value="C:cell outer membrane"/>
    <property type="evidence" value="ECO:0007669"/>
    <property type="project" value="UniProtKB-SubCell"/>
</dbReference>
<organism evidence="16 17">
    <name type="scientific">Sphingomonas kyeonggiensis</name>
    <dbReference type="NCBI Taxonomy" id="1268553"/>
    <lineage>
        <taxon>Bacteria</taxon>
        <taxon>Pseudomonadati</taxon>
        <taxon>Pseudomonadota</taxon>
        <taxon>Alphaproteobacteria</taxon>
        <taxon>Sphingomonadales</taxon>
        <taxon>Sphingomonadaceae</taxon>
        <taxon>Sphingomonas</taxon>
    </lineage>
</organism>
<evidence type="ECO:0000256" key="1">
    <source>
        <dbReference type="ARBA" id="ARBA00004571"/>
    </source>
</evidence>
<comment type="subcellular location">
    <subcellularLocation>
        <location evidence="1 11">Cell outer membrane</location>
        <topology evidence="1 11">Multi-pass membrane protein</topology>
    </subcellularLocation>
</comment>
<proteinExistence type="inferred from homology"/>
<dbReference type="Pfam" id="PF07715">
    <property type="entry name" value="Plug"/>
    <property type="match status" value="1"/>
</dbReference>
<dbReference type="GO" id="GO:0006826">
    <property type="term" value="P:iron ion transport"/>
    <property type="evidence" value="ECO:0007669"/>
    <property type="project" value="UniProtKB-KW"/>
</dbReference>
<dbReference type="InterPro" id="IPR000531">
    <property type="entry name" value="Beta-barrel_TonB"/>
</dbReference>
<dbReference type="PANTHER" id="PTHR32552:SF81">
    <property type="entry name" value="TONB-DEPENDENT OUTER MEMBRANE RECEPTOR"/>
    <property type="match status" value="1"/>
</dbReference>
<accession>A0A7W7K315</accession>
<feature type="domain" description="TonB-dependent receptor-like beta-barrel" evidence="14">
    <location>
        <begin position="283"/>
        <end position="730"/>
    </location>
</feature>
<evidence type="ECO:0000256" key="6">
    <source>
        <dbReference type="ARBA" id="ARBA00023004"/>
    </source>
</evidence>